<keyword evidence="10" id="KW-0862">Zinc</keyword>
<organism evidence="26 27">
    <name type="scientific">Aphanomyces euteiches</name>
    <dbReference type="NCBI Taxonomy" id="100861"/>
    <lineage>
        <taxon>Eukaryota</taxon>
        <taxon>Sar</taxon>
        <taxon>Stramenopiles</taxon>
        <taxon>Oomycota</taxon>
        <taxon>Saprolegniomycetes</taxon>
        <taxon>Saprolegniales</taxon>
        <taxon>Verrucalvaceae</taxon>
        <taxon>Aphanomyces</taxon>
    </lineage>
</organism>
<dbReference type="InterPro" id="IPR003888">
    <property type="entry name" value="FYrich_N"/>
</dbReference>
<evidence type="ECO:0000256" key="7">
    <source>
        <dbReference type="ARBA" id="ARBA00022723"/>
    </source>
</evidence>
<dbReference type="Gene3D" id="2.170.270.10">
    <property type="entry name" value="SET domain"/>
    <property type="match status" value="1"/>
</dbReference>
<dbReference type="InterPro" id="IPR013083">
    <property type="entry name" value="Znf_RING/FYVE/PHD"/>
</dbReference>
<keyword evidence="8" id="KW-0677">Repeat</keyword>
<evidence type="ECO:0000256" key="15">
    <source>
        <dbReference type="ARBA" id="ARBA00023163"/>
    </source>
</evidence>
<dbReference type="InterPro" id="IPR019787">
    <property type="entry name" value="Znf_PHD-finger"/>
</dbReference>
<evidence type="ECO:0000256" key="4">
    <source>
        <dbReference type="ARBA" id="ARBA00022603"/>
    </source>
</evidence>
<name>A0A6G0WLH6_9STRA</name>
<dbReference type="GO" id="GO:0008270">
    <property type="term" value="F:zinc ion binding"/>
    <property type="evidence" value="ECO:0007669"/>
    <property type="project" value="UniProtKB-KW"/>
</dbReference>
<keyword evidence="11" id="KW-0156">Chromatin regulator</keyword>
<evidence type="ECO:0000256" key="17">
    <source>
        <dbReference type="PROSITE-ProRule" id="PRU00035"/>
    </source>
</evidence>
<evidence type="ECO:0000259" key="23">
    <source>
        <dbReference type="PROSITE" id="PS50280"/>
    </source>
</evidence>
<dbReference type="InterPro" id="IPR001487">
    <property type="entry name" value="Bromodomain"/>
</dbReference>
<dbReference type="SMART" id="SM00508">
    <property type="entry name" value="PostSET"/>
    <property type="match status" value="1"/>
</dbReference>
<evidence type="ECO:0000256" key="19">
    <source>
        <dbReference type="SAM" id="MobiDB-lite"/>
    </source>
</evidence>
<dbReference type="SUPFAM" id="SSF47370">
    <property type="entry name" value="Bromodomain"/>
    <property type="match status" value="1"/>
</dbReference>
<sequence>MLRSCEECRQVVAQGDIAEWTCATCGGIFHGVCVRNKKRPKTWHCSGCQGKKQEKGLLVAEAVNKLIDEKEDTEDAWWAEMESPSHQLDDASSSDYEDIDSPLRHDQSKNGAEDSLSSDSLDIDSSGVCTRCGLISIPKIHVWNCVVCKKNTAHSLCNKQFDRKRYTCPSCTSRRSRITDSTQYVIKPLLKKIAESAVVLCDHCQGEFSMATLNMSKLPKGDWFCHHCDDHSPDIEDVATSSKRARESQSASPRPDKRAKSSTKSSKKSSDPTPLQRSNRSSSVDVALCSRCGGISGKDQKCRECRRVSKMGKAKKRERVPLRVAIPEPAEDIILDSGASVDLWSMHEMVGRTVIVYMATNGQWLSGRIAFFDPHTLLHRVQFLDDTEQWLPLYTMAHCASEQINVFVKLQPPHEGWWPGQLMRLSTVARQYINESSEKLVYLYGADNVCAWVSMSSVRCFDVFELEAKQESTTWLDAVDEAKEEIHLARETVEDAKETLRRDIEKRLGGKKWIGKKVEVMNFSHGAIYHGTITKFNPTTSEYWLDATDQDAAKWFLVNDDVHISLVVDCSYTDLSMQWYADPDAVLQDTHKTLTTSSEKNDTRCIKCLFPLQSEVLLPCTKCEKLFHRSCVDCPQDAYPLLDKDGTVLIEDIHPPFICPDCSVCDGCDATSSDTWHRWKLPLTPVTLCTGCIGQYIEHSYCPVCHKTFGAFDFCTDAIQCTSCDLWVHTECEPDPDPMYHSVDLPIDFELGPTIESAAEDSTALDLTDKQRRRLNDDKIARRLIFSTHYDPRVMSKYECYTCRRVRCFRLLKALVAEDKFLLFREPVTVEIAPTYFEVIKAPMDLRTMENNLKDQQYVHALCADFRDHFELMCLNAVTFNSKERDFSIWREAWRFYNAGLRLLRQIMPSTLIVTGKFSEHMIAAAKRQLPNNSVLANKEEPKKEVEEAPPVVDEETDKKDDVVAVERVVETVVIDGKKIIVPTELGSVPKPYSCLSSVVATLSKAQAHEMSWLDVCMVCCSSGQTQAMVFCVDCGEAFHGFCLHPPLDLEGRSEKIQEYWRCPNCKICEFCGRCTPEDESHLLVCDVCERGYHTFCLKPKLREVPSSGFVCGSCVQCESCALPQESTSWSPSASLCIVCSGEDTIKKRTKRSTDCCPVCSRKWMASEPLIQCDGCELWVHPKCDSITKETLELLADDPTSEYFCPDCRKKQRQHLDIYENAWSLQRNVALIQDKRQEIAEAWQTKLVNEQTTRQWDHWREHCPVYLYIMRLGEDCLKSLAGRRLSFQLSTQATMAQIQLIPLGIRHRASRYLRFKRYARGPRAALRRQNRKKEQFFSWEGVKAKESAIANVVSEAVSAASFLACCAWLYGTKKLTRFTAELLRASGETIPDAVLNHVIDPTAISMAEEVKFLAAEYKKRTKVHKQDTEVKAEPAPETPVVPPTPPPVVEVLPESQAHMTIIKPLHGWELWDHLSHLGTFEDRRMCGFCRGLGDSSVCGRLIFADYDQWVHVNCAFWSNEVYEDAYGTMLMCQKARFRGRTTRCSVCGVTGATVGCHGLRCQLNFHFPCALSQQNFTLEKQAFCHQNDHWMAHLKKRDEKKRKKEEEQEAKRRAKGETIPDEEPLSLEAEVELCMNDLVNTLCTENIDATLEPLRFLMSDPLNDKKTSKTQMAKGTCYRVGTLCVQKLGSIEVGNDAFHTKHAIYPVGFRSTRIFWSSKVLEARCLYECEILTEINPATLTKRPLFKITPCDDLENPLFGHSPKDVVSKLRSRVLALYEFKRVFRTGWNPFLKRNSWFSYGLLGEHFFGLTIPIIGAAIESLPYAPTTALLDSQNPYPYVFCHVLPTPAMFEDAKVDIKRFRAANEHAKHSSGCARTDGYSWHRLKAKPDISKKRKVNVSKQANDDPSNGQLKPSTGMELLPIPMQYRELRRRPFGERLEVRKSKIHGYGLFVKEAIGEGKMIVEYQGQAIRQKVADMREKRYEEMGIGSCYMFRLDKDVIVDATRTGNLARFINHSCDPKANARIINIDGNEKKIIIFAKVPLQPGDEVTYDYKFPIEDEAIPCDCGAPNCIGRMN</sequence>
<dbReference type="CDD" id="cd05162">
    <property type="entry name" value="PWWP"/>
    <property type="match status" value="1"/>
</dbReference>
<keyword evidence="7" id="KW-0479">Metal-binding</keyword>
<evidence type="ECO:0000256" key="9">
    <source>
        <dbReference type="ARBA" id="ARBA00022771"/>
    </source>
</evidence>
<dbReference type="SMART" id="SM00249">
    <property type="entry name" value="PHD"/>
    <property type="match status" value="9"/>
</dbReference>
<dbReference type="InterPro" id="IPR003889">
    <property type="entry name" value="FYrich_C"/>
</dbReference>
<dbReference type="SMART" id="SM00541">
    <property type="entry name" value="FYRN"/>
    <property type="match status" value="1"/>
</dbReference>
<feature type="region of interest" description="Disordered" evidence="19">
    <location>
        <begin position="236"/>
        <end position="282"/>
    </location>
</feature>
<keyword evidence="4" id="KW-0489">Methyltransferase</keyword>
<evidence type="ECO:0000259" key="22">
    <source>
        <dbReference type="PROSITE" id="PS50089"/>
    </source>
</evidence>
<keyword evidence="5" id="KW-0808">Transferase</keyword>
<dbReference type="VEuPathDB" id="FungiDB:AeMF1_016675"/>
<dbReference type="GO" id="GO:0044666">
    <property type="term" value="C:MLL3/4 complex"/>
    <property type="evidence" value="ECO:0007669"/>
    <property type="project" value="TreeGrafter"/>
</dbReference>
<feature type="region of interest" description="Disordered" evidence="19">
    <location>
        <begin position="82"/>
        <end position="119"/>
    </location>
</feature>
<keyword evidence="14" id="KW-0238">DNA-binding</keyword>
<proteinExistence type="predicted"/>
<dbReference type="InterPro" id="IPR011011">
    <property type="entry name" value="Znf_FYVE_PHD"/>
</dbReference>
<dbReference type="GO" id="GO:0003713">
    <property type="term" value="F:transcription coactivator activity"/>
    <property type="evidence" value="ECO:0007669"/>
    <property type="project" value="TreeGrafter"/>
</dbReference>
<dbReference type="InterPro" id="IPR001841">
    <property type="entry name" value="Znf_RING"/>
</dbReference>
<dbReference type="GO" id="GO:0042800">
    <property type="term" value="F:histone H3K4 methyltransferase activity"/>
    <property type="evidence" value="ECO:0007669"/>
    <property type="project" value="TreeGrafter"/>
</dbReference>
<dbReference type="InterPro" id="IPR036427">
    <property type="entry name" value="Bromodomain-like_sf"/>
</dbReference>
<evidence type="ECO:0000256" key="14">
    <source>
        <dbReference type="ARBA" id="ARBA00023125"/>
    </source>
</evidence>
<evidence type="ECO:0000256" key="11">
    <source>
        <dbReference type="ARBA" id="ARBA00022853"/>
    </source>
</evidence>
<evidence type="ECO:0000259" key="20">
    <source>
        <dbReference type="PROSITE" id="PS50014"/>
    </source>
</evidence>
<evidence type="ECO:0000256" key="2">
    <source>
        <dbReference type="ARBA" id="ARBA00022481"/>
    </source>
</evidence>
<evidence type="ECO:0000259" key="24">
    <source>
        <dbReference type="PROSITE" id="PS50868"/>
    </source>
</evidence>
<evidence type="ECO:0000256" key="8">
    <source>
        <dbReference type="ARBA" id="ARBA00022737"/>
    </source>
</evidence>
<evidence type="ECO:0000256" key="1">
    <source>
        <dbReference type="ARBA" id="ARBA00004123"/>
    </source>
</evidence>
<feature type="region of interest" description="Disordered" evidence="19">
    <location>
        <begin position="1893"/>
        <end position="1917"/>
    </location>
</feature>
<dbReference type="GO" id="GO:0003677">
    <property type="term" value="F:DNA binding"/>
    <property type="evidence" value="ECO:0007669"/>
    <property type="project" value="UniProtKB-KW"/>
</dbReference>
<feature type="domain" description="RING-type" evidence="22">
    <location>
        <begin position="1017"/>
        <end position="1067"/>
    </location>
</feature>
<dbReference type="Proteomes" id="UP000481153">
    <property type="component" value="Unassembled WGS sequence"/>
</dbReference>
<feature type="compositionally biased region" description="Polar residues" evidence="19">
    <location>
        <begin position="1899"/>
        <end position="1914"/>
    </location>
</feature>
<evidence type="ECO:0000256" key="10">
    <source>
        <dbReference type="ARBA" id="ARBA00022833"/>
    </source>
</evidence>
<feature type="region of interest" description="Disordered" evidence="19">
    <location>
        <begin position="1425"/>
        <end position="1445"/>
    </location>
</feature>
<keyword evidence="2" id="KW-0488">Methylation</keyword>
<dbReference type="Gene3D" id="3.30.40.10">
    <property type="entry name" value="Zinc/RING finger domain, C3HC4 (zinc finger)"/>
    <property type="match status" value="7"/>
</dbReference>
<accession>A0A6G0WLH6</accession>
<dbReference type="Gene3D" id="3.30.160.360">
    <property type="match status" value="1"/>
</dbReference>
<evidence type="ECO:0000256" key="3">
    <source>
        <dbReference type="ARBA" id="ARBA00022553"/>
    </source>
</evidence>
<feature type="domain" description="Bromo" evidence="20">
    <location>
        <begin position="824"/>
        <end position="888"/>
    </location>
</feature>
<dbReference type="PROSITE" id="PS50868">
    <property type="entry name" value="POST_SET"/>
    <property type="match status" value="1"/>
</dbReference>
<dbReference type="PROSITE" id="PS51542">
    <property type="entry name" value="FYRN"/>
    <property type="match status" value="1"/>
</dbReference>
<dbReference type="Pfam" id="PF13832">
    <property type="entry name" value="zf-HC5HC2H_2"/>
    <property type="match status" value="1"/>
</dbReference>
<evidence type="ECO:0000256" key="12">
    <source>
        <dbReference type="ARBA" id="ARBA00023015"/>
    </source>
</evidence>
<keyword evidence="27" id="KW-1185">Reference proteome</keyword>
<dbReference type="PANTHER" id="PTHR45888:SF6">
    <property type="entry name" value="HL01030P-RELATED"/>
    <property type="match status" value="1"/>
</dbReference>
<feature type="compositionally biased region" description="Polar residues" evidence="19">
    <location>
        <begin position="84"/>
        <end position="94"/>
    </location>
</feature>
<dbReference type="InterPro" id="IPR034732">
    <property type="entry name" value="EPHD"/>
</dbReference>
<evidence type="ECO:0000256" key="6">
    <source>
        <dbReference type="ARBA" id="ARBA00022691"/>
    </source>
</evidence>
<reference evidence="26 27" key="1">
    <citation type="submission" date="2019-07" db="EMBL/GenBank/DDBJ databases">
        <title>Genomics analysis of Aphanomyces spp. identifies a new class of oomycete effector associated with host adaptation.</title>
        <authorList>
            <person name="Gaulin E."/>
        </authorList>
    </citation>
    <scope>NUCLEOTIDE SEQUENCE [LARGE SCALE GENOMIC DNA]</scope>
    <source>
        <strain evidence="26 27">ATCC 201684</strain>
    </source>
</reference>
<evidence type="ECO:0000259" key="25">
    <source>
        <dbReference type="PROSITE" id="PS51805"/>
    </source>
</evidence>
<dbReference type="InterPro" id="IPR001214">
    <property type="entry name" value="SET_dom"/>
</dbReference>
<dbReference type="SMART" id="SM00184">
    <property type="entry name" value="RING"/>
    <property type="match status" value="4"/>
</dbReference>
<protein>
    <recommendedName>
        <fullName evidence="28">Histone-lysine N-methyltransferase</fullName>
    </recommendedName>
</protein>
<dbReference type="SMART" id="SM00297">
    <property type="entry name" value="BROMO"/>
    <property type="match status" value="1"/>
</dbReference>
<dbReference type="EMBL" id="VJMJ01000181">
    <property type="protein sequence ID" value="KAF0728163.1"/>
    <property type="molecule type" value="Genomic_DNA"/>
</dbReference>
<dbReference type="InterPro" id="IPR001965">
    <property type="entry name" value="Znf_PHD"/>
</dbReference>
<dbReference type="InterPro" id="IPR003616">
    <property type="entry name" value="Post-SET_dom"/>
</dbReference>
<dbReference type="SMART" id="SM00317">
    <property type="entry name" value="SET"/>
    <property type="match status" value="1"/>
</dbReference>
<feature type="compositionally biased region" description="Basic and acidic residues" evidence="19">
    <location>
        <begin position="1425"/>
        <end position="1434"/>
    </location>
</feature>
<dbReference type="GO" id="GO:0032259">
    <property type="term" value="P:methylation"/>
    <property type="evidence" value="ECO:0007669"/>
    <property type="project" value="UniProtKB-KW"/>
</dbReference>
<dbReference type="CDD" id="cd04369">
    <property type="entry name" value="Bromodomain"/>
    <property type="match status" value="1"/>
</dbReference>
<evidence type="ECO:0000259" key="21">
    <source>
        <dbReference type="PROSITE" id="PS50016"/>
    </source>
</evidence>
<dbReference type="PROSITE" id="PS51805">
    <property type="entry name" value="EPHD"/>
    <property type="match status" value="1"/>
</dbReference>
<evidence type="ECO:0000256" key="16">
    <source>
        <dbReference type="ARBA" id="ARBA00023242"/>
    </source>
</evidence>
<feature type="region of interest" description="Disordered" evidence="19">
    <location>
        <begin position="1595"/>
        <end position="1620"/>
    </location>
</feature>
<dbReference type="PROSITE" id="PS50280">
    <property type="entry name" value="SET"/>
    <property type="match status" value="1"/>
</dbReference>
<dbReference type="SUPFAM" id="SSF57903">
    <property type="entry name" value="FYVE/PHD zinc finger"/>
    <property type="match status" value="5"/>
</dbReference>
<feature type="domain" description="SET" evidence="23">
    <location>
        <begin position="1937"/>
        <end position="2055"/>
    </location>
</feature>
<dbReference type="PROSITE" id="PS01359">
    <property type="entry name" value="ZF_PHD_1"/>
    <property type="match status" value="1"/>
</dbReference>
<dbReference type="Pfam" id="PF00628">
    <property type="entry name" value="PHD"/>
    <property type="match status" value="3"/>
</dbReference>
<keyword evidence="6" id="KW-0949">S-adenosyl-L-methionine</keyword>
<feature type="compositionally biased region" description="Basic and acidic residues" evidence="19">
    <location>
        <begin position="1604"/>
        <end position="1618"/>
    </location>
</feature>
<dbReference type="PROSITE" id="PS50014">
    <property type="entry name" value="BROMODOMAIN_2"/>
    <property type="match status" value="1"/>
</dbReference>
<feature type="compositionally biased region" description="Basic and acidic residues" evidence="19">
    <location>
        <begin position="101"/>
        <end position="112"/>
    </location>
</feature>
<evidence type="ECO:0000256" key="5">
    <source>
        <dbReference type="ARBA" id="ARBA00022679"/>
    </source>
</evidence>
<keyword evidence="3" id="KW-0597">Phosphoprotein</keyword>
<gene>
    <name evidence="26" type="ORF">Ae201684_013989</name>
</gene>
<dbReference type="CDD" id="cd10518">
    <property type="entry name" value="SET_SETD1-like"/>
    <property type="match status" value="1"/>
</dbReference>
<dbReference type="SUPFAM" id="SSF82199">
    <property type="entry name" value="SET domain"/>
    <property type="match status" value="1"/>
</dbReference>
<dbReference type="Gene3D" id="1.20.920.10">
    <property type="entry name" value="Bromodomain-like"/>
    <property type="match status" value="1"/>
</dbReference>
<comment type="caution">
    <text evidence="26">The sequence shown here is derived from an EMBL/GenBank/DDBJ whole genome shotgun (WGS) entry which is preliminary data.</text>
</comment>
<dbReference type="InterPro" id="IPR046341">
    <property type="entry name" value="SET_dom_sf"/>
</dbReference>
<dbReference type="Pfam" id="PF05964">
    <property type="entry name" value="FYRN"/>
    <property type="match status" value="1"/>
</dbReference>
<evidence type="ECO:0000256" key="18">
    <source>
        <dbReference type="PROSITE-ProRule" id="PRU00175"/>
    </source>
</evidence>
<feature type="domain" description="PHD-type" evidence="21">
    <location>
        <begin position="1014"/>
        <end position="1069"/>
    </location>
</feature>
<dbReference type="PROSITE" id="PS50089">
    <property type="entry name" value="ZF_RING_2"/>
    <property type="match status" value="1"/>
</dbReference>
<keyword evidence="13 17" id="KW-0103">Bromodomain</keyword>
<feature type="domain" description="PHD-type" evidence="21">
    <location>
        <begin position="1066"/>
        <end position="1118"/>
    </location>
</feature>
<feature type="compositionally biased region" description="Pro residues" evidence="19">
    <location>
        <begin position="1436"/>
        <end position="1445"/>
    </location>
</feature>
<dbReference type="Pfam" id="PF05965">
    <property type="entry name" value="FYRC"/>
    <property type="match status" value="1"/>
</dbReference>
<evidence type="ECO:0000313" key="26">
    <source>
        <dbReference type="EMBL" id="KAF0728163.1"/>
    </source>
</evidence>
<evidence type="ECO:0008006" key="28">
    <source>
        <dbReference type="Google" id="ProtNLM"/>
    </source>
</evidence>
<keyword evidence="12" id="KW-0805">Transcription regulation</keyword>
<dbReference type="Pfam" id="PF00856">
    <property type="entry name" value="SET"/>
    <property type="match status" value="1"/>
</dbReference>
<dbReference type="PROSITE" id="PS50016">
    <property type="entry name" value="ZF_PHD_2"/>
    <property type="match status" value="3"/>
</dbReference>
<evidence type="ECO:0000313" key="27">
    <source>
        <dbReference type="Proteomes" id="UP000481153"/>
    </source>
</evidence>
<dbReference type="Pfam" id="PF00439">
    <property type="entry name" value="Bromodomain"/>
    <property type="match status" value="1"/>
</dbReference>
<keyword evidence="9 18" id="KW-0863">Zinc-finger</keyword>
<feature type="domain" description="PHD-type" evidence="21">
    <location>
        <begin position="1154"/>
        <end position="1211"/>
    </location>
</feature>
<dbReference type="PANTHER" id="PTHR45888">
    <property type="entry name" value="HL01030P-RELATED"/>
    <property type="match status" value="1"/>
</dbReference>
<dbReference type="InterPro" id="IPR019786">
    <property type="entry name" value="Zinc_finger_PHD-type_CS"/>
</dbReference>
<feature type="domain" description="PHD-type" evidence="25">
    <location>
        <begin position="1483"/>
        <end position="1588"/>
    </location>
</feature>
<feature type="domain" description="Post-SET" evidence="24">
    <location>
        <begin position="2061"/>
        <end position="2077"/>
    </location>
</feature>
<feature type="compositionally biased region" description="Polar residues" evidence="19">
    <location>
        <begin position="271"/>
        <end position="282"/>
    </location>
</feature>
<keyword evidence="15" id="KW-0804">Transcription</keyword>
<evidence type="ECO:0000256" key="13">
    <source>
        <dbReference type="ARBA" id="ARBA00023117"/>
    </source>
</evidence>
<comment type="subcellular location">
    <subcellularLocation>
        <location evidence="1">Nucleus</location>
    </subcellularLocation>
</comment>
<dbReference type="GO" id="GO:0045944">
    <property type="term" value="P:positive regulation of transcription by RNA polymerase II"/>
    <property type="evidence" value="ECO:0007669"/>
    <property type="project" value="TreeGrafter"/>
</dbReference>
<dbReference type="PROSITE" id="PS51543">
    <property type="entry name" value="FYRC"/>
    <property type="match status" value="1"/>
</dbReference>
<keyword evidence="16" id="KW-0539">Nucleus</keyword>